<dbReference type="Pfam" id="PF01547">
    <property type="entry name" value="SBP_bac_1"/>
    <property type="match status" value="1"/>
</dbReference>
<dbReference type="PROSITE" id="PS51257">
    <property type="entry name" value="PROKAR_LIPOPROTEIN"/>
    <property type="match status" value="1"/>
</dbReference>
<dbReference type="RefSeq" id="WP_039399852.1">
    <property type="nucleotide sequence ID" value="NZ_JTDK01000011.1"/>
</dbReference>
<organism evidence="1 2">
    <name type="scientific">Microbacterium mangrovi</name>
    <dbReference type="NCBI Taxonomy" id="1348253"/>
    <lineage>
        <taxon>Bacteria</taxon>
        <taxon>Bacillati</taxon>
        <taxon>Actinomycetota</taxon>
        <taxon>Actinomycetes</taxon>
        <taxon>Micrococcales</taxon>
        <taxon>Microbacteriaceae</taxon>
        <taxon>Microbacterium</taxon>
    </lineage>
</organism>
<accession>A0A0B2A653</accession>
<dbReference type="InterPro" id="IPR006059">
    <property type="entry name" value="SBP"/>
</dbReference>
<dbReference type="InterPro" id="IPR050490">
    <property type="entry name" value="Bact_solute-bd_prot1"/>
</dbReference>
<reference evidence="1 2" key="1">
    <citation type="submission" date="2014-11" db="EMBL/GenBank/DDBJ databases">
        <title>Genome sequence of Microbacterium mangrovi MUSC 115(T).</title>
        <authorList>
            <person name="Lee L.-H."/>
        </authorList>
    </citation>
    <scope>NUCLEOTIDE SEQUENCE [LARGE SCALE GENOMIC DNA]</scope>
    <source>
        <strain evidence="1 2">MUSC 115</strain>
    </source>
</reference>
<evidence type="ECO:0000313" key="2">
    <source>
        <dbReference type="Proteomes" id="UP000031030"/>
    </source>
</evidence>
<dbReference type="SUPFAM" id="SSF53850">
    <property type="entry name" value="Periplasmic binding protein-like II"/>
    <property type="match status" value="1"/>
</dbReference>
<dbReference type="PANTHER" id="PTHR43649">
    <property type="entry name" value="ARABINOSE-BINDING PROTEIN-RELATED"/>
    <property type="match status" value="1"/>
</dbReference>
<dbReference type="EMBL" id="JTDK01000011">
    <property type="protein sequence ID" value="KHK97087.1"/>
    <property type="molecule type" value="Genomic_DNA"/>
</dbReference>
<protein>
    <submittedName>
        <fullName evidence="1">Carbohydrate-binding protein</fullName>
    </submittedName>
</protein>
<comment type="caution">
    <text evidence="1">The sequence shown here is derived from an EMBL/GenBank/DDBJ whole genome shotgun (WGS) entry which is preliminary data.</text>
</comment>
<dbReference type="PANTHER" id="PTHR43649:SF12">
    <property type="entry name" value="DIACETYLCHITOBIOSE BINDING PROTEIN DASA"/>
    <property type="match status" value="1"/>
</dbReference>
<name>A0A0B2A653_9MICO</name>
<dbReference type="AlphaFoldDB" id="A0A0B2A653"/>
<sequence length="419" mass="45034">MTGRRTTALRAIAVGAVLTLGGALLAGCSPDGRETIRFAFSKREAIGFMTDLVHKYNASQNKVTVVLDTSNTFAAGFVRGNPPDIALNNYNMETARFVQRCALSDLSGTAAAKEVKPSLTPFMDQYGRCAGRTSALPYSVMASGVIYNKQLFQKYGVTVPRTWDQLLAACKTFQAAGVTPIYATFADPWTVGQGWYDYSVGGMLDTVAFFKALNAEGVDVGPTSAVSFQKDQAAPVDKMIRLAAYVNKDAASRAYGDGNTAMAEGKAAMYLQGPWAFGEIAKAAPKLALGTFPLPVTNDPADLKVRINMDLAAWIPEASPHKDAARAFLAYLYQPKVINAYNASQLGFDPTIGAAPPTDPRILGLKPYVDDDKVYQGSSVLVPQAIPIFNYTQAMILGSAPDQVLRTIDADFARLAFRQ</sequence>
<dbReference type="Proteomes" id="UP000031030">
    <property type="component" value="Unassembled WGS sequence"/>
</dbReference>
<gene>
    <name evidence="1" type="ORF">LK09_12415</name>
</gene>
<evidence type="ECO:0000313" key="1">
    <source>
        <dbReference type="EMBL" id="KHK97087.1"/>
    </source>
</evidence>
<keyword evidence="2" id="KW-1185">Reference proteome</keyword>
<dbReference type="Gene3D" id="3.40.190.10">
    <property type="entry name" value="Periplasmic binding protein-like II"/>
    <property type="match status" value="2"/>
</dbReference>
<dbReference type="STRING" id="1348253.LK09_12415"/>
<proteinExistence type="predicted"/>